<gene>
    <name evidence="1" type="ORF">S01H1_41466</name>
</gene>
<protein>
    <submittedName>
        <fullName evidence="1">Uncharacterized protein</fullName>
    </submittedName>
</protein>
<dbReference type="EMBL" id="BARS01026303">
    <property type="protein sequence ID" value="GAG00044.1"/>
    <property type="molecule type" value="Genomic_DNA"/>
</dbReference>
<proteinExistence type="predicted"/>
<dbReference type="AlphaFoldDB" id="X0U2Q1"/>
<evidence type="ECO:0000313" key="1">
    <source>
        <dbReference type="EMBL" id="GAG00044.1"/>
    </source>
</evidence>
<reference evidence="1" key="1">
    <citation type="journal article" date="2014" name="Front. Microbiol.">
        <title>High frequency of phylogenetically diverse reductive dehalogenase-homologous genes in deep subseafloor sedimentary metagenomes.</title>
        <authorList>
            <person name="Kawai M."/>
            <person name="Futagami T."/>
            <person name="Toyoda A."/>
            <person name="Takaki Y."/>
            <person name="Nishi S."/>
            <person name="Hori S."/>
            <person name="Arai W."/>
            <person name="Tsubouchi T."/>
            <person name="Morono Y."/>
            <person name="Uchiyama I."/>
            <person name="Ito T."/>
            <person name="Fujiyama A."/>
            <person name="Inagaki F."/>
            <person name="Takami H."/>
        </authorList>
    </citation>
    <scope>NUCLEOTIDE SEQUENCE</scope>
    <source>
        <strain evidence="1">Expedition CK06-06</strain>
    </source>
</reference>
<accession>X0U2Q1</accession>
<sequence length="74" mass="8034">MFPDIRPGTTNNAAGWTCAICNAWVPVNTYHACGGSPTVEDAPITFDFTAGDTRDDTVLHAKLDEILRLLKLLT</sequence>
<comment type="caution">
    <text evidence="1">The sequence shown here is derived from an EMBL/GenBank/DDBJ whole genome shotgun (WGS) entry which is preliminary data.</text>
</comment>
<name>X0U2Q1_9ZZZZ</name>
<organism evidence="1">
    <name type="scientific">marine sediment metagenome</name>
    <dbReference type="NCBI Taxonomy" id="412755"/>
    <lineage>
        <taxon>unclassified sequences</taxon>
        <taxon>metagenomes</taxon>
        <taxon>ecological metagenomes</taxon>
    </lineage>
</organism>